<evidence type="ECO:0000313" key="1">
    <source>
        <dbReference type="EMBL" id="SBT25306.1"/>
    </source>
</evidence>
<organism evidence="1 3">
    <name type="scientific">Orrella dioscoreae</name>
    <dbReference type="NCBI Taxonomy" id="1851544"/>
    <lineage>
        <taxon>Bacteria</taxon>
        <taxon>Pseudomonadati</taxon>
        <taxon>Pseudomonadota</taxon>
        <taxon>Betaproteobacteria</taxon>
        <taxon>Burkholderiales</taxon>
        <taxon>Alcaligenaceae</taxon>
        <taxon>Orrella</taxon>
    </lineage>
</organism>
<reference evidence="1 3" key="1">
    <citation type="submission" date="2016-06" db="EMBL/GenBank/DDBJ databases">
        <authorList>
            <person name="Kjaerup R.B."/>
            <person name="Dalgaard T.S."/>
            <person name="Juul-Madsen H.R."/>
        </authorList>
    </citation>
    <scope>NUCLEOTIDE SEQUENCE [LARGE SCALE GENOMIC DNA]</scope>
    <source>
        <strain evidence="1">Orrdi1</strain>
    </source>
</reference>
<dbReference type="InterPro" id="IPR025153">
    <property type="entry name" value="Ead_Ea22"/>
</dbReference>
<protein>
    <submittedName>
        <fullName evidence="1">Uncharacterized protein</fullName>
    </submittedName>
</protein>
<accession>A0A1C3K1D1</accession>
<dbReference type="STRING" id="1851544.ODI_03609"/>
<dbReference type="Proteomes" id="UP000078558">
    <property type="component" value="Chromosome I"/>
</dbReference>
<proteinExistence type="predicted"/>
<keyword evidence="3" id="KW-1185">Reference proteome</keyword>
<name>A0A1C3K1D1_9BURK</name>
<dbReference type="Pfam" id="PF13935">
    <property type="entry name" value="Ead_Ea22"/>
    <property type="match status" value="1"/>
</dbReference>
<reference evidence="2 3" key="2">
    <citation type="submission" date="2017-08" db="EMBL/GenBank/DDBJ databases">
        <authorList>
            <person name="de Groot N.N."/>
        </authorList>
    </citation>
    <scope>NUCLEOTIDE SEQUENCE [LARGE SCALE GENOMIC DNA]</scope>
    <source>
        <strain evidence="2">Orrdi1</strain>
    </source>
</reference>
<evidence type="ECO:0000313" key="3">
    <source>
        <dbReference type="Proteomes" id="UP000078558"/>
    </source>
</evidence>
<sequence length="149" mass="16516">MTVDTAKLRELIAKATPGPWVAKDSRGAGLEIYADVGTQMRGEKREWPFFSTGNADVKQGLIAYEQWVQFPTEKLNNIQAWNAAYIAASNPVTLTALLDALERKDAEVARLREALEEIASPEWPAGTRVIELMEIARAALSTQTEQREA</sequence>
<gene>
    <name evidence="1" type="ORF">ODI_03609</name>
    <name evidence="2" type="ORF">ODI_R1832</name>
</gene>
<dbReference type="KEGG" id="odi:ODI_R1832"/>
<dbReference type="AlphaFoldDB" id="A0A1C3K1D1"/>
<dbReference type="RefSeq" id="WP_067753016.1">
    <property type="nucleotide sequence ID" value="NZ_LT907988.1"/>
</dbReference>
<evidence type="ECO:0000313" key="2">
    <source>
        <dbReference type="EMBL" id="SOE49082.1"/>
    </source>
</evidence>
<dbReference type="EMBL" id="LT907988">
    <property type="protein sequence ID" value="SOE49082.1"/>
    <property type="molecule type" value="Genomic_DNA"/>
</dbReference>
<dbReference type="EMBL" id="FLRC01000017">
    <property type="protein sequence ID" value="SBT25306.1"/>
    <property type="molecule type" value="Genomic_DNA"/>
</dbReference>